<dbReference type="AlphaFoldDB" id="A0A8S1MBV0"/>
<organism evidence="1 2">
    <name type="scientific">Paramecium sonneborni</name>
    <dbReference type="NCBI Taxonomy" id="65129"/>
    <lineage>
        <taxon>Eukaryota</taxon>
        <taxon>Sar</taxon>
        <taxon>Alveolata</taxon>
        <taxon>Ciliophora</taxon>
        <taxon>Intramacronucleata</taxon>
        <taxon>Oligohymenophorea</taxon>
        <taxon>Peniculida</taxon>
        <taxon>Parameciidae</taxon>
        <taxon>Paramecium</taxon>
    </lineage>
</organism>
<proteinExistence type="predicted"/>
<dbReference type="EMBL" id="CAJJDN010000037">
    <property type="protein sequence ID" value="CAD8077880.1"/>
    <property type="molecule type" value="Genomic_DNA"/>
</dbReference>
<reference evidence="1" key="1">
    <citation type="submission" date="2021-01" db="EMBL/GenBank/DDBJ databases">
        <authorList>
            <consortium name="Genoscope - CEA"/>
            <person name="William W."/>
        </authorList>
    </citation>
    <scope>NUCLEOTIDE SEQUENCE</scope>
</reference>
<keyword evidence="2" id="KW-1185">Reference proteome</keyword>
<comment type="caution">
    <text evidence="1">The sequence shown here is derived from an EMBL/GenBank/DDBJ whole genome shotgun (WGS) entry which is preliminary data.</text>
</comment>
<dbReference type="OrthoDB" id="69641at2759"/>
<evidence type="ECO:0000313" key="2">
    <source>
        <dbReference type="Proteomes" id="UP000692954"/>
    </source>
</evidence>
<sequence>MNINYPQNILNFTPFQKLSREIQKAMKGLPVFVCPFCNLMQTNDSYFNHVRCFDCNRDLCSACSVDRAPIIAHGNHYHRIGCSDYQPLYLKVNKLIKKNMIGKNVKDVKKHQSHVNTQQVQKNIKNKETFDDQIFSLNDSDYIIQLH</sequence>
<gene>
    <name evidence="1" type="ORF">PSON_ATCC_30995.1.T0370001</name>
</gene>
<dbReference type="Proteomes" id="UP000692954">
    <property type="component" value="Unassembled WGS sequence"/>
</dbReference>
<name>A0A8S1MBV0_9CILI</name>
<accession>A0A8S1MBV0</accession>
<evidence type="ECO:0000313" key="1">
    <source>
        <dbReference type="EMBL" id="CAD8077880.1"/>
    </source>
</evidence>
<protein>
    <submittedName>
        <fullName evidence="1">Uncharacterized protein</fullName>
    </submittedName>
</protein>